<keyword evidence="2" id="KW-0175">Coiled coil</keyword>
<feature type="domain" description="FAM13A-like" evidence="4">
    <location>
        <begin position="514"/>
        <end position="583"/>
    </location>
</feature>
<comment type="similarity">
    <text evidence="1">Belongs to the FAM13 family.</text>
</comment>
<dbReference type="InterPro" id="IPR059029">
    <property type="entry name" value="FAM13A_dom"/>
</dbReference>
<feature type="coiled-coil region" evidence="2">
    <location>
        <begin position="522"/>
        <end position="579"/>
    </location>
</feature>
<evidence type="ECO:0000259" key="4">
    <source>
        <dbReference type="Pfam" id="PF26116"/>
    </source>
</evidence>
<evidence type="ECO:0000256" key="2">
    <source>
        <dbReference type="SAM" id="Coils"/>
    </source>
</evidence>
<sequence length="589" mass="67089">MFSCLFCFSITGTAPGCKTQREDEKNRLKMSTDSILEGKDIVCLSGSTLHSVSPAMESLEVLKHTNSCSGPITDRPEDHCQNMEIMTELTTFQRSTDTAVSRDLHGSSPPHRDRMEDILPEDKETLMASEKSSGSLLQLHTLEVEACPSSTPHQDHAGPTTSPAATQQGERATPETDPDPVLKAPEHGGEASEGQWAPGPSRLLLHIADDGSPLPSPRCPSLSQSQRFHSDPETAPSPPCSQPFIKARSISRTEFPEASSDAMSITLLTRHIQTLKRKIRRFEESFERERHYRPSHNDKTASPEVFQLMSELAKSRKQLRELRLKQSVQQLKVQKLEEHTEPGIFRNGGDQQRETEQSQKPSLEETVEVLKKRLREKRQALGLPDNMKEMSQKQMAMEKITLQKCLLYFESQHGRPGTRQERSLMKPLYDRYRTIKQLLCTASSITTIMEEEGSDEDCIQRRSQQSCRLPRPQSQDEMACPQDEDSEPTFVSPLDEVKTVRQPALTMSNLHEASRSELLECLRETRVEKRRLRKALREFEDHFYRQMGRTAQKDDRIPMAEEYQEYKNLKAKLRLLEALLSKQETPKII</sequence>
<evidence type="ECO:0000313" key="6">
    <source>
        <dbReference type="Proteomes" id="UP000824540"/>
    </source>
</evidence>
<dbReference type="Pfam" id="PF26116">
    <property type="entry name" value="FAM13A"/>
    <property type="match status" value="1"/>
</dbReference>
<evidence type="ECO:0000256" key="1">
    <source>
        <dbReference type="ARBA" id="ARBA00007549"/>
    </source>
</evidence>
<feature type="region of interest" description="Disordered" evidence="3">
    <location>
        <begin position="147"/>
        <end position="243"/>
    </location>
</feature>
<dbReference type="OrthoDB" id="185175at2759"/>
<reference evidence="5" key="1">
    <citation type="thesis" date="2021" institute="BYU ScholarsArchive" country="Provo, UT, USA">
        <title>Applications of and Algorithms for Genome Assembly and Genomic Analyses with an Emphasis on Marine Teleosts.</title>
        <authorList>
            <person name="Pickett B.D."/>
        </authorList>
    </citation>
    <scope>NUCLEOTIDE SEQUENCE</scope>
    <source>
        <strain evidence="5">HI-2016</strain>
    </source>
</reference>
<dbReference type="Proteomes" id="UP000824540">
    <property type="component" value="Unassembled WGS sequence"/>
</dbReference>
<feature type="region of interest" description="Disordered" evidence="3">
    <location>
        <begin position="464"/>
        <end position="489"/>
    </location>
</feature>
<evidence type="ECO:0000256" key="3">
    <source>
        <dbReference type="SAM" id="MobiDB-lite"/>
    </source>
</evidence>
<comment type="caution">
    <text evidence="5">The sequence shown here is derived from an EMBL/GenBank/DDBJ whole genome shotgun (WGS) entry which is preliminary data.</text>
</comment>
<dbReference type="PANTHER" id="PTHR15904">
    <property type="entry name" value="FAM13"/>
    <property type="match status" value="1"/>
</dbReference>
<organism evidence="5 6">
    <name type="scientific">Albula glossodonta</name>
    <name type="common">roundjaw bonefish</name>
    <dbReference type="NCBI Taxonomy" id="121402"/>
    <lineage>
        <taxon>Eukaryota</taxon>
        <taxon>Metazoa</taxon>
        <taxon>Chordata</taxon>
        <taxon>Craniata</taxon>
        <taxon>Vertebrata</taxon>
        <taxon>Euteleostomi</taxon>
        <taxon>Actinopterygii</taxon>
        <taxon>Neopterygii</taxon>
        <taxon>Teleostei</taxon>
        <taxon>Albuliformes</taxon>
        <taxon>Albulidae</taxon>
        <taxon>Albula</taxon>
    </lineage>
</organism>
<proteinExistence type="inferred from homology"/>
<accession>A0A8T2NWF0</accession>
<dbReference type="AlphaFoldDB" id="A0A8T2NWF0"/>
<feature type="region of interest" description="Disordered" evidence="3">
    <location>
        <begin position="92"/>
        <end position="115"/>
    </location>
</feature>
<protein>
    <recommendedName>
        <fullName evidence="4">FAM13A-like domain-containing protein</fullName>
    </recommendedName>
</protein>
<dbReference type="InterPro" id="IPR039102">
    <property type="entry name" value="FAM13"/>
</dbReference>
<feature type="coiled-coil region" evidence="2">
    <location>
        <begin position="265"/>
        <end position="325"/>
    </location>
</feature>
<keyword evidence="6" id="KW-1185">Reference proteome</keyword>
<name>A0A8T2NWF0_9TELE</name>
<feature type="compositionally biased region" description="Polar residues" evidence="3">
    <location>
        <begin position="464"/>
        <end position="476"/>
    </location>
</feature>
<evidence type="ECO:0000313" key="5">
    <source>
        <dbReference type="EMBL" id="KAG9341798.1"/>
    </source>
</evidence>
<feature type="compositionally biased region" description="Polar residues" evidence="3">
    <location>
        <begin position="159"/>
        <end position="170"/>
    </location>
</feature>
<feature type="compositionally biased region" description="Basic and acidic residues" evidence="3">
    <location>
        <begin position="100"/>
        <end position="115"/>
    </location>
</feature>
<gene>
    <name evidence="5" type="ORF">JZ751_018520</name>
</gene>
<dbReference type="EMBL" id="JAFBMS010000032">
    <property type="protein sequence ID" value="KAG9341798.1"/>
    <property type="molecule type" value="Genomic_DNA"/>
</dbReference>
<dbReference type="PANTHER" id="PTHR15904:SF19">
    <property type="entry name" value="PROTEIN FAM13C"/>
    <property type="match status" value="1"/>
</dbReference>
<feature type="region of interest" description="Disordered" evidence="3">
    <location>
        <begin position="339"/>
        <end position="364"/>
    </location>
</feature>